<reference evidence="2" key="2">
    <citation type="submission" date="2024-10" db="UniProtKB">
        <authorList>
            <consortium name="EnsemblProtists"/>
        </authorList>
    </citation>
    <scope>IDENTIFICATION</scope>
</reference>
<dbReference type="GO" id="GO:0030041">
    <property type="term" value="P:actin filament polymerization"/>
    <property type="evidence" value="ECO:0007669"/>
    <property type="project" value="TreeGrafter"/>
</dbReference>
<dbReference type="PANTHER" id="PTHR45691">
    <property type="entry name" value="PROTEIN DIAPHANOUS"/>
    <property type="match status" value="1"/>
</dbReference>
<dbReference type="AlphaFoldDB" id="A0A0D3IU26"/>
<feature type="region of interest" description="Disordered" evidence="1">
    <location>
        <begin position="1"/>
        <end position="110"/>
    </location>
</feature>
<dbReference type="RefSeq" id="XP_005767190.1">
    <property type="nucleotide sequence ID" value="XM_005767133.1"/>
</dbReference>
<dbReference type="HOGENOM" id="CLU_635277_0_0_1"/>
<keyword evidence="3" id="KW-1185">Reference proteome</keyword>
<dbReference type="GO" id="GO:0005884">
    <property type="term" value="C:actin filament"/>
    <property type="evidence" value="ECO:0007669"/>
    <property type="project" value="TreeGrafter"/>
</dbReference>
<feature type="compositionally biased region" description="Basic residues" evidence="1">
    <location>
        <begin position="245"/>
        <end position="255"/>
    </location>
</feature>
<organism evidence="2 3">
    <name type="scientific">Emiliania huxleyi (strain CCMP1516)</name>
    <dbReference type="NCBI Taxonomy" id="280463"/>
    <lineage>
        <taxon>Eukaryota</taxon>
        <taxon>Haptista</taxon>
        <taxon>Haptophyta</taxon>
        <taxon>Prymnesiophyceae</taxon>
        <taxon>Isochrysidales</taxon>
        <taxon>Noelaerhabdaceae</taxon>
        <taxon>Emiliania</taxon>
    </lineage>
</organism>
<sequence length="432" mass="45352">MAAALADAQDELSARLQTEREEIAREAALRAQASQAPPPPRLSPGVAPLGSTGWQLHPWQILDGAPPDPPPPPPQPPPQPPPPPPQRLPPPPPSPPPPPPSPPPPTPSTVRYIEHRTAAGLPWLERVWIGGRPQPPPWNDPGSVSHAVELSAARTDAGGASGGHGAPSGDGAAAVGGASLLALGLGVAAAAALLLSRLQAGGRAVGRMVLLPGVSRRTSGDAPPLLTQLRRLCDRLRGGGVPSRSLRRGSSRRRSLPWSSWAREADEKLSSGSWGSRGGSVDGALQGEETRSDMSDDSQDRSELAPAASTFSSRTALRGRESSSESEEEDDDAATSVSALTSLSTLKGRLSHGLDGLQQEAPTWVAPGPIMALRSHFSPAKSYQGARLCLEVWETVICVILTERGGHDFREGSRYPRSLMLSNVDGRRTKLP</sequence>
<dbReference type="EnsemblProtists" id="EOD14761">
    <property type="protein sequence ID" value="EOD14761"/>
    <property type="gene ID" value="EMIHUDRAFT_448203"/>
</dbReference>
<feature type="compositionally biased region" description="Basic and acidic residues" evidence="1">
    <location>
        <begin position="17"/>
        <end position="28"/>
    </location>
</feature>
<dbReference type="PaxDb" id="2903-EOD14761"/>
<name>A0A0D3IU26_EMIH1</name>
<dbReference type="GeneID" id="17260965"/>
<dbReference type="PRINTS" id="PR01217">
    <property type="entry name" value="PRICHEXTENSN"/>
</dbReference>
<evidence type="ECO:0000313" key="2">
    <source>
        <dbReference type="EnsemblProtists" id="EOD14761"/>
    </source>
</evidence>
<dbReference type="PANTHER" id="PTHR45691:SF6">
    <property type="entry name" value="PROTEIN DIAPHANOUS"/>
    <property type="match status" value="1"/>
</dbReference>
<evidence type="ECO:0000256" key="1">
    <source>
        <dbReference type="SAM" id="MobiDB-lite"/>
    </source>
</evidence>
<dbReference type="Proteomes" id="UP000013827">
    <property type="component" value="Unassembled WGS sequence"/>
</dbReference>
<feature type="compositionally biased region" description="Pro residues" evidence="1">
    <location>
        <begin position="66"/>
        <end position="107"/>
    </location>
</feature>
<feature type="region of interest" description="Disordered" evidence="1">
    <location>
        <begin position="237"/>
        <end position="337"/>
    </location>
</feature>
<feature type="compositionally biased region" description="Acidic residues" evidence="1">
    <location>
        <begin position="324"/>
        <end position="333"/>
    </location>
</feature>
<protein>
    <submittedName>
        <fullName evidence="2">Uncharacterized protein</fullName>
    </submittedName>
</protein>
<accession>A0A0D3IU26</accession>
<reference evidence="3" key="1">
    <citation type="journal article" date="2013" name="Nature">
        <title>Pan genome of the phytoplankton Emiliania underpins its global distribution.</title>
        <authorList>
            <person name="Read B.A."/>
            <person name="Kegel J."/>
            <person name="Klute M.J."/>
            <person name="Kuo A."/>
            <person name="Lefebvre S.C."/>
            <person name="Maumus F."/>
            <person name="Mayer C."/>
            <person name="Miller J."/>
            <person name="Monier A."/>
            <person name="Salamov A."/>
            <person name="Young J."/>
            <person name="Aguilar M."/>
            <person name="Claverie J.M."/>
            <person name="Frickenhaus S."/>
            <person name="Gonzalez K."/>
            <person name="Herman E.K."/>
            <person name="Lin Y.C."/>
            <person name="Napier J."/>
            <person name="Ogata H."/>
            <person name="Sarno A.F."/>
            <person name="Shmutz J."/>
            <person name="Schroeder D."/>
            <person name="de Vargas C."/>
            <person name="Verret F."/>
            <person name="von Dassow P."/>
            <person name="Valentin K."/>
            <person name="Van de Peer Y."/>
            <person name="Wheeler G."/>
            <person name="Dacks J.B."/>
            <person name="Delwiche C.F."/>
            <person name="Dyhrman S.T."/>
            <person name="Glockner G."/>
            <person name="John U."/>
            <person name="Richards T."/>
            <person name="Worden A.Z."/>
            <person name="Zhang X."/>
            <person name="Grigoriev I.V."/>
            <person name="Allen A.E."/>
            <person name="Bidle K."/>
            <person name="Borodovsky M."/>
            <person name="Bowler C."/>
            <person name="Brownlee C."/>
            <person name="Cock J.M."/>
            <person name="Elias M."/>
            <person name="Gladyshev V.N."/>
            <person name="Groth M."/>
            <person name="Guda C."/>
            <person name="Hadaegh A."/>
            <person name="Iglesias-Rodriguez M.D."/>
            <person name="Jenkins J."/>
            <person name="Jones B.M."/>
            <person name="Lawson T."/>
            <person name="Leese F."/>
            <person name="Lindquist E."/>
            <person name="Lobanov A."/>
            <person name="Lomsadze A."/>
            <person name="Malik S.B."/>
            <person name="Marsh M.E."/>
            <person name="Mackinder L."/>
            <person name="Mock T."/>
            <person name="Mueller-Roeber B."/>
            <person name="Pagarete A."/>
            <person name="Parker M."/>
            <person name="Probert I."/>
            <person name="Quesneville H."/>
            <person name="Raines C."/>
            <person name="Rensing S.A."/>
            <person name="Riano-Pachon D.M."/>
            <person name="Richier S."/>
            <person name="Rokitta S."/>
            <person name="Shiraiwa Y."/>
            <person name="Soanes D.M."/>
            <person name="van der Giezen M."/>
            <person name="Wahlund T.M."/>
            <person name="Williams B."/>
            <person name="Wilson W."/>
            <person name="Wolfe G."/>
            <person name="Wurch L.L."/>
        </authorList>
    </citation>
    <scope>NUCLEOTIDE SEQUENCE</scope>
</reference>
<dbReference type="InterPro" id="IPR051412">
    <property type="entry name" value="Formin_Homology_Diaphanous_sf"/>
</dbReference>
<feature type="compositionally biased region" description="Basic and acidic residues" evidence="1">
    <location>
        <begin position="288"/>
        <end position="303"/>
    </location>
</feature>
<evidence type="ECO:0000313" key="3">
    <source>
        <dbReference type="Proteomes" id="UP000013827"/>
    </source>
</evidence>
<proteinExistence type="predicted"/>
<dbReference type="KEGG" id="ehx:EMIHUDRAFT_448203"/>